<comment type="subcellular location">
    <subcellularLocation>
        <location evidence="1">Membrane</location>
        <topology evidence="1">Multi-pass membrane protein</topology>
    </subcellularLocation>
</comment>
<evidence type="ECO:0000256" key="9">
    <source>
        <dbReference type="ARBA" id="ARBA00023098"/>
    </source>
</evidence>
<comment type="similarity">
    <text evidence="2">Belongs to the ERG4/ERG24 family.</text>
</comment>
<feature type="transmembrane region" description="Helical" evidence="13">
    <location>
        <begin position="137"/>
        <end position="157"/>
    </location>
</feature>
<keyword evidence="11" id="KW-1207">Sterol metabolism</keyword>
<feature type="transmembrane region" description="Helical" evidence="13">
    <location>
        <begin position="12"/>
        <end position="39"/>
    </location>
</feature>
<comment type="caution">
    <text evidence="14">The sequence shown here is derived from an EMBL/GenBank/DDBJ whole genome shotgun (WGS) entry which is preliminary data.</text>
</comment>
<proteinExistence type="inferred from homology"/>
<evidence type="ECO:0000313" key="15">
    <source>
        <dbReference type="Proteomes" id="UP001141327"/>
    </source>
</evidence>
<reference evidence="14" key="1">
    <citation type="journal article" date="2022" name="bioRxiv">
        <title>Genomics of Preaxostyla Flagellates Illuminates Evolutionary Transitions and the Path Towards Mitochondrial Loss.</title>
        <authorList>
            <person name="Novak L.V.F."/>
            <person name="Treitli S.C."/>
            <person name="Pyrih J."/>
            <person name="Halakuc P."/>
            <person name="Pipaliya S.V."/>
            <person name="Vacek V."/>
            <person name="Brzon O."/>
            <person name="Soukal P."/>
            <person name="Eme L."/>
            <person name="Dacks J.B."/>
            <person name="Karnkowska A."/>
            <person name="Elias M."/>
            <person name="Hampl V."/>
        </authorList>
    </citation>
    <scope>NUCLEOTIDE SEQUENCE</scope>
    <source>
        <strain evidence="14">RCP-MX</strain>
    </source>
</reference>
<feature type="transmembrane region" description="Helical" evidence="13">
    <location>
        <begin position="60"/>
        <end position="85"/>
    </location>
</feature>
<dbReference type="Proteomes" id="UP001141327">
    <property type="component" value="Unassembled WGS sequence"/>
</dbReference>
<evidence type="ECO:0000256" key="13">
    <source>
        <dbReference type="SAM" id="Phobius"/>
    </source>
</evidence>
<dbReference type="InterPro" id="IPR018083">
    <property type="entry name" value="Sterol_reductase_CS"/>
</dbReference>
<accession>A0ABQ8UCN0</accession>
<organism evidence="14 15">
    <name type="scientific">Paratrimastix pyriformis</name>
    <dbReference type="NCBI Taxonomy" id="342808"/>
    <lineage>
        <taxon>Eukaryota</taxon>
        <taxon>Metamonada</taxon>
        <taxon>Preaxostyla</taxon>
        <taxon>Paratrimastigidae</taxon>
        <taxon>Paratrimastix</taxon>
    </lineage>
</organism>
<dbReference type="Gene3D" id="1.20.120.1630">
    <property type="match status" value="1"/>
</dbReference>
<evidence type="ECO:0000256" key="6">
    <source>
        <dbReference type="ARBA" id="ARBA00022989"/>
    </source>
</evidence>
<dbReference type="PANTHER" id="PTHR21257">
    <property type="entry name" value="DELTA(14)-STEROL REDUCTASE"/>
    <property type="match status" value="1"/>
</dbReference>
<dbReference type="EMBL" id="JAPMOS010000078">
    <property type="protein sequence ID" value="KAJ4456201.1"/>
    <property type="molecule type" value="Genomic_DNA"/>
</dbReference>
<evidence type="ECO:0000256" key="7">
    <source>
        <dbReference type="ARBA" id="ARBA00023002"/>
    </source>
</evidence>
<keyword evidence="5" id="KW-0752">Steroid biosynthesis</keyword>
<evidence type="ECO:0000313" key="14">
    <source>
        <dbReference type="EMBL" id="KAJ4456201.1"/>
    </source>
</evidence>
<keyword evidence="8" id="KW-0756">Sterol biosynthesis</keyword>
<gene>
    <name evidence="14" type="ORF">PAPYR_8642</name>
</gene>
<evidence type="ECO:0000256" key="4">
    <source>
        <dbReference type="ARBA" id="ARBA00022692"/>
    </source>
</evidence>
<dbReference type="PROSITE" id="PS01018">
    <property type="entry name" value="STEROL_REDUCT_2"/>
    <property type="match status" value="1"/>
</dbReference>
<feature type="transmembrane region" description="Helical" evidence="13">
    <location>
        <begin position="365"/>
        <end position="391"/>
    </location>
</feature>
<evidence type="ECO:0000256" key="1">
    <source>
        <dbReference type="ARBA" id="ARBA00004141"/>
    </source>
</evidence>
<keyword evidence="9" id="KW-0443">Lipid metabolism</keyword>
<keyword evidence="15" id="KW-1185">Reference proteome</keyword>
<keyword evidence="3" id="KW-0444">Lipid biosynthesis</keyword>
<dbReference type="InterPro" id="IPR001171">
    <property type="entry name" value="ERG24_DHCR-like"/>
</dbReference>
<name>A0ABQ8UCN0_9EUKA</name>
<evidence type="ECO:0000256" key="3">
    <source>
        <dbReference type="ARBA" id="ARBA00022516"/>
    </source>
</evidence>
<evidence type="ECO:0000256" key="8">
    <source>
        <dbReference type="ARBA" id="ARBA00023011"/>
    </source>
</evidence>
<evidence type="ECO:0000256" key="10">
    <source>
        <dbReference type="ARBA" id="ARBA00023136"/>
    </source>
</evidence>
<keyword evidence="14" id="KW-0675">Receptor</keyword>
<feature type="transmembrane region" description="Helical" evidence="13">
    <location>
        <begin position="298"/>
        <end position="317"/>
    </location>
</feature>
<sequence>MNSELKKDLEAWGGSLGGALLTILLPAVVYYLLASAYFFDFRVFDREMLNPTRWPEIARFFAPTWRAVTIYSVWFGFQALLSLILPGKKFTARPGPSGVALSYNLNGLCAFLVTGVAYYLACFQFKIFSPTIAADNLPALITVVQLFSFGLSVYLWVRGRLVKNNPNYSGQFFADFWAGLELNPRSFMNTFDWKYFCAGRPGLNGWVMLNIQITLAYLRDHPGQGLPVPLLLCTGLQLWYIVDCWLFEAALTNILDITFDRFGFMLVFGDLAWVPFTYTLACLKLAHCSTGLPAMSPLRVCLVAALHLCGYTLFRGFNWQKHLYKTSPEKYPSWKTMKTEKGRLLIGGFFGYARHLNYTGDLLMALSWGLCTGFDRILGYFYFIYFAALLIHRQYRDEIRCGAKYGADWVRYCKIVPYRMLPGLF</sequence>
<keyword evidence="7" id="KW-0560">Oxidoreductase</keyword>
<dbReference type="Pfam" id="PF01222">
    <property type="entry name" value="ERG4_ERG24"/>
    <property type="match status" value="1"/>
</dbReference>
<feature type="transmembrane region" description="Helical" evidence="13">
    <location>
        <begin position="105"/>
        <end position="125"/>
    </location>
</feature>
<keyword evidence="10 13" id="KW-0472">Membrane</keyword>
<keyword evidence="6 13" id="KW-1133">Transmembrane helix</keyword>
<keyword evidence="4 13" id="KW-0812">Transmembrane</keyword>
<evidence type="ECO:0000256" key="5">
    <source>
        <dbReference type="ARBA" id="ARBA00022955"/>
    </source>
</evidence>
<keyword evidence="12" id="KW-0753">Steroid metabolism</keyword>
<protein>
    <submittedName>
        <fullName evidence="14">Lamin-B receptor</fullName>
    </submittedName>
</protein>
<feature type="transmembrane region" description="Helical" evidence="13">
    <location>
        <begin position="262"/>
        <end position="286"/>
    </location>
</feature>
<evidence type="ECO:0000256" key="12">
    <source>
        <dbReference type="ARBA" id="ARBA00023221"/>
    </source>
</evidence>
<evidence type="ECO:0000256" key="2">
    <source>
        <dbReference type="ARBA" id="ARBA00005402"/>
    </source>
</evidence>
<evidence type="ECO:0000256" key="11">
    <source>
        <dbReference type="ARBA" id="ARBA00023166"/>
    </source>
</evidence>